<evidence type="ECO:0000256" key="7">
    <source>
        <dbReference type="ARBA" id="ARBA00023150"/>
    </source>
</evidence>
<organism evidence="9">
    <name type="scientific">freshwater metagenome</name>
    <dbReference type="NCBI Taxonomy" id="449393"/>
    <lineage>
        <taxon>unclassified sequences</taxon>
        <taxon>metagenomes</taxon>
        <taxon>ecological metagenomes</taxon>
    </lineage>
</organism>
<keyword evidence="1" id="KW-0963">Cytoplasm</keyword>
<feature type="domain" description="MobA-like NTP transferase" evidence="8">
    <location>
        <begin position="26"/>
        <end position="178"/>
    </location>
</feature>
<protein>
    <submittedName>
        <fullName evidence="9">Unannotated protein</fullName>
    </submittedName>
</protein>
<keyword evidence="7" id="KW-0501">Molybdenum cofactor biosynthesis</keyword>
<keyword evidence="4" id="KW-0547">Nucleotide-binding</keyword>
<evidence type="ECO:0000256" key="3">
    <source>
        <dbReference type="ARBA" id="ARBA00022723"/>
    </source>
</evidence>
<proteinExistence type="predicted"/>
<dbReference type="InterPro" id="IPR029044">
    <property type="entry name" value="Nucleotide-diphossugar_trans"/>
</dbReference>
<keyword evidence="3" id="KW-0479">Metal-binding</keyword>
<dbReference type="Pfam" id="PF12804">
    <property type="entry name" value="NTP_transf_3"/>
    <property type="match status" value="1"/>
</dbReference>
<evidence type="ECO:0000256" key="2">
    <source>
        <dbReference type="ARBA" id="ARBA00022679"/>
    </source>
</evidence>
<dbReference type="InterPro" id="IPR025877">
    <property type="entry name" value="MobA-like_NTP_Trfase"/>
</dbReference>
<gene>
    <name evidence="9" type="ORF">UFOPK3772_02391</name>
</gene>
<dbReference type="InterPro" id="IPR013482">
    <property type="entry name" value="Molybde_CF_guanTrfase"/>
</dbReference>
<sequence length="228" mass="23699">MPSTRSAALTTDQPKEVGPLNADWTAIVLTGGAGTRMGREKPGVVLGDFTLVDHVLRGLPTGVEVIVVGPDLPEPPRPVTCTRESPVGGGPVAGLAAGLDLVTTQITGVIATDMPFAGGLLSHLTHRIPEGADALVPVDAAGHRQPLCAAYRTTGLRTAVKALGEVQDASMRSLLDHLVVAEITLTDLAEIHDVSSLLDIDTPSDLERSRAIMLETKGVQMDSGMTHG</sequence>
<reference evidence="9" key="1">
    <citation type="submission" date="2020-05" db="EMBL/GenBank/DDBJ databases">
        <authorList>
            <person name="Chiriac C."/>
            <person name="Salcher M."/>
            <person name="Ghai R."/>
            <person name="Kavagutti S V."/>
        </authorList>
    </citation>
    <scope>NUCLEOTIDE SEQUENCE</scope>
</reference>
<keyword evidence="6" id="KW-0342">GTP-binding</keyword>
<evidence type="ECO:0000259" key="8">
    <source>
        <dbReference type="Pfam" id="PF12804"/>
    </source>
</evidence>
<dbReference type="Gene3D" id="3.90.550.10">
    <property type="entry name" value="Spore Coat Polysaccharide Biosynthesis Protein SpsA, Chain A"/>
    <property type="match status" value="1"/>
</dbReference>
<dbReference type="PANTHER" id="PTHR19136:SF81">
    <property type="entry name" value="MOLYBDENUM COFACTOR GUANYLYLTRANSFERASE"/>
    <property type="match status" value="1"/>
</dbReference>
<dbReference type="PANTHER" id="PTHR19136">
    <property type="entry name" value="MOLYBDENUM COFACTOR GUANYLYLTRANSFERASE"/>
    <property type="match status" value="1"/>
</dbReference>
<evidence type="ECO:0000256" key="4">
    <source>
        <dbReference type="ARBA" id="ARBA00022741"/>
    </source>
</evidence>
<accession>A0A6J7L641</accession>
<dbReference type="GO" id="GO:0005525">
    <property type="term" value="F:GTP binding"/>
    <property type="evidence" value="ECO:0007669"/>
    <property type="project" value="UniProtKB-KW"/>
</dbReference>
<dbReference type="AlphaFoldDB" id="A0A6J7L641"/>
<dbReference type="CDD" id="cd02503">
    <property type="entry name" value="MobA"/>
    <property type="match status" value="1"/>
</dbReference>
<evidence type="ECO:0000256" key="6">
    <source>
        <dbReference type="ARBA" id="ARBA00023134"/>
    </source>
</evidence>
<evidence type="ECO:0000256" key="5">
    <source>
        <dbReference type="ARBA" id="ARBA00022842"/>
    </source>
</evidence>
<keyword evidence="2" id="KW-0808">Transferase</keyword>
<name>A0A6J7L641_9ZZZZ</name>
<dbReference type="GO" id="GO:0016779">
    <property type="term" value="F:nucleotidyltransferase activity"/>
    <property type="evidence" value="ECO:0007669"/>
    <property type="project" value="TreeGrafter"/>
</dbReference>
<dbReference type="GO" id="GO:0046872">
    <property type="term" value="F:metal ion binding"/>
    <property type="evidence" value="ECO:0007669"/>
    <property type="project" value="UniProtKB-KW"/>
</dbReference>
<evidence type="ECO:0000313" key="9">
    <source>
        <dbReference type="EMBL" id="CAB4963511.1"/>
    </source>
</evidence>
<keyword evidence="5" id="KW-0460">Magnesium</keyword>
<evidence type="ECO:0000256" key="1">
    <source>
        <dbReference type="ARBA" id="ARBA00022490"/>
    </source>
</evidence>
<dbReference type="SUPFAM" id="SSF53448">
    <property type="entry name" value="Nucleotide-diphospho-sugar transferases"/>
    <property type="match status" value="1"/>
</dbReference>
<dbReference type="GO" id="GO:0006777">
    <property type="term" value="P:Mo-molybdopterin cofactor biosynthetic process"/>
    <property type="evidence" value="ECO:0007669"/>
    <property type="project" value="UniProtKB-KW"/>
</dbReference>
<dbReference type="EMBL" id="CAFBNE010000089">
    <property type="protein sequence ID" value="CAB4963511.1"/>
    <property type="molecule type" value="Genomic_DNA"/>
</dbReference>